<dbReference type="Proteomes" id="UP000184499">
    <property type="component" value="Unassembled WGS sequence"/>
</dbReference>
<feature type="region of interest" description="Disordered" evidence="1">
    <location>
        <begin position="1"/>
        <end position="46"/>
    </location>
</feature>
<sequence length="473" mass="53832">MVTTRMAKALKRTRSDAESSDSDDGTASNSSNSTASNSGNATANKPGSTDIYGNDYFFCDRDEFHDVLQQLNDMQHQPAFRRGYPAFMKEEFDRLHGSLMSWARRYRRDENIAPLSKEEKQDIIASLEGQCVQDDWDSIKALSPPAIRESMCDVLLQAMLYQFIFATFIEFPFWFLDGRIDPTDTEGDPQFLRRFQYLYERLRAASGFGAACLKSSIITEANARPVVTGIPYETEIAQNTFDHRKTLISTFTDELLKRRVFQLLLRPLDDDAEVARRHYGLHFVLEKAVEAIIYTEGGIYGNSVIVRLPELPVFDYEDNRMTSHYYHFVGYRRKPGFAPAPGGRSLIVARPGLTYVDMRKFGRVQRIPPCQMFPAEVVAEVLPEETNPKSKAKPRKTTSTKKRKSSKKKKKMKKAKTESHPDSKSAVPETPSASQAANAPHAENDSKVGQEEKEKPPTQELLKPRLRESFWRV</sequence>
<evidence type="ECO:0000313" key="3">
    <source>
        <dbReference type="Proteomes" id="UP000184499"/>
    </source>
</evidence>
<proteinExistence type="predicted"/>
<keyword evidence="3" id="KW-1185">Reference proteome</keyword>
<evidence type="ECO:0000313" key="2">
    <source>
        <dbReference type="EMBL" id="OJJ77401.1"/>
    </source>
</evidence>
<dbReference type="OrthoDB" id="4156714at2759"/>
<name>A0A1L9V0H5_ASPBC</name>
<reference evidence="3" key="1">
    <citation type="journal article" date="2017" name="Genome Biol.">
        <title>Comparative genomics reveals high biological diversity and specific adaptations in the industrially and medically important fungal genus Aspergillus.</title>
        <authorList>
            <person name="de Vries R.P."/>
            <person name="Riley R."/>
            <person name="Wiebenga A."/>
            <person name="Aguilar-Osorio G."/>
            <person name="Amillis S."/>
            <person name="Uchima C.A."/>
            <person name="Anderluh G."/>
            <person name="Asadollahi M."/>
            <person name="Askin M."/>
            <person name="Barry K."/>
            <person name="Battaglia E."/>
            <person name="Bayram O."/>
            <person name="Benocci T."/>
            <person name="Braus-Stromeyer S.A."/>
            <person name="Caldana C."/>
            <person name="Canovas D."/>
            <person name="Cerqueira G.C."/>
            <person name="Chen F."/>
            <person name="Chen W."/>
            <person name="Choi C."/>
            <person name="Clum A."/>
            <person name="Dos Santos R.A."/>
            <person name="Damasio A.R."/>
            <person name="Diallinas G."/>
            <person name="Emri T."/>
            <person name="Fekete E."/>
            <person name="Flipphi M."/>
            <person name="Freyberg S."/>
            <person name="Gallo A."/>
            <person name="Gournas C."/>
            <person name="Habgood R."/>
            <person name="Hainaut M."/>
            <person name="Harispe M.L."/>
            <person name="Henrissat B."/>
            <person name="Hilden K.S."/>
            <person name="Hope R."/>
            <person name="Hossain A."/>
            <person name="Karabika E."/>
            <person name="Karaffa L."/>
            <person name="Karanyi Z."/>
            <person name="Krasevec N."/>
            <person name="Kuo A."/>
            <person name="Kusch H."/>
            <person name="LaButti K."/>
            <person name="Lagendijk E.L."/>
            <person name="Lapidus A."/>
            <person name="Levasseur A."/>
            <person name="Lindquist E."/>
            <person name="Lipzen A."/>
            <person name="Logrieco A.F."/>
            <person name="MacCabe A."/>
            <person name="Maekelae M.R."/>
            <person name="Malavazi I."/>
            <person name="Melin P."/>
            <person name="Meyer V."/>
            <person name="Mielnichuk N."/>
            <person name="Miskei M."/>
            <person name="Molnar A.P."/>
            <person name="Mule G."/>
            <person name="Ngan C.Y."/>
            <person name="Orejas M."/>
            <person name="Orosz E."/>
            <person name="Ouedraogo J.P."/>
            <person name="Overkamp K.M."/>
            <person name="Park H.-S."/>
            <person name="Perrone G."/>
            <person name="Piumi F."/>
            <person name="Punt P.J."/>
            <person name="Ram A.F."/>
            <person name="Ramon A."/>
            <person name="Rauscher S."/>
            <person name="Record E."/>
            <person name="Riano-Pachon D.M."/>
            <person name="Robert V."/>
            <person name="Roehrig J."/>
            <person name="Ruller R."/>
            <person name="Salamov A."/>
            <person name="Salih N.S."/>
            <person name="Samson R.A."/>
            <person name="Sandor E."/>
            <person name="Sanguinetti M."/>
            <person name="Schuetze T."/>
            <person name="Sepcic K."/>
            <person name="Shelest E."/>
            <person name="Sherlock G."/>
            <person name="Sophianopoulou V."/>
            <person name="Squina F.M."/>
            <person name="Sun H."/>
            <person name="Susca A."/>
            <person name="Todd R.B."/>
            <person name="Tsang A."/>
            <person name="Unkles S.E."/>
            <person name="van de Wiele N."/>
            <person name="van Rossen-Uffink D."/>
            <person name="Oliveira J.V."/>
            <person name="Vesth T.C."/>
            <person name="Visser J."/>
            <person name="Yu J.-H."/>
            <person name="Zhou M."/>
            <person name="Andersen M.R."/>
            <person name="Archer D.B."/>
            <person name="Baker S.E."/>
            <person name="Benoit I."/>
            <person name="Brakhage A.A."/>
            <person name="Braus G.H."/>
            <person name="Fischer R."/>
            <person name="Frisvad J.C."/>
            <person name="Goldman G.H."/>
            <person name="Houbraken J."/>
            <person name="Oakley B."/>
            <person name="Pocsi I."/>
            <person name="Scazzocchio C."/>
            <person name="Seiboth B."/>
            <person name="vanKuyk P.A."/>
            <person name="Wortman J."/>
            <person name="Dyer P.S."/>
            <person name="Grigoriev I.V."/>
        </authorList>
    </citation>
    <scope>NUCLEOTIDE SEQUENCE [LARGE SCALE GENOMIC DNA]</scope>
    <source>
        <strain evidence="3">CBS 101740 / IMI 381727 / IBT 21946</strain>
    </source>
</reference>
<feature type="compositionally biased region" description="Basic residues" evidence="1">
    <location>
        <begin position="390"/>
        <end position="414"/>
    </location>
</feature>
<protein>
    <submittedName>
        <fullName evidence="2">Uncharacterized protein</fullName>
    </submittedName>
</protein>
<accession>A0A1L9V0H5</accession>
<feature type="compositionally biased region" description="Low complexity" evidence="1">
    <location>
        <begin position="25"/>
        <end position="44"/>
    </location>
</feature>
<gene>
    <name evidence="2" type="ORF">ASPBRDRAFT_190709</name>
</gene>
<feature type="compositionally biased region" description="Basic and acidic residues" evidence="1">
    <location>
        <begin position="442"/>
        <end position="473"/>
    </location>
</feature>
<dbReference type="VEuPathDB" id="FungiDB:ASPBRDRAFT_190709"/>
<organism evidence="2 3">
    <name type="scientific">Aspergillus brasiliensis (strain CBS 101740 / IMI 381727 / IBT 21946)</name>
    <dbReference type="NCBI Taxonomy" id="767769"/>
    <lineage>
        <taxon>Eukaryota</taxon>
        <taxon>Fungi</taxon>
        <taxon>Dikarya</taxon>
        <taxon>Ascomycota</taxon>
        <taxon>Pezizomycotina</taxon>
        <taxon>Eurotiomycetes</taxon>
        <taxon>Eurotiomycetidae</taxon>
        <taxon>Eurotiales</taxon>
        <taxon>Aspergillaceae</taxon>
        <taxon>Aspergillus</taxon>
        <taxon>Aspergillus subgen. Circumdati</taxon>
    </lineage>
</organism>
<dbReference type="GeneID" id="93572768"/>
<feature type="region of interest" description="Disordered" evidence="1">
    <location>
        <begin position="384"/>
        <end position="473"/>
    </location>
</feature>
<dbReference type="AlphaFoldDB" id="A0A1L9V0H5"/>
<dbReference type="RefSeq" id="XP_067484648.1">
    <property type="nucleotide sequence ID" value="XM_067620280.1"/>
</dbReference>
<dbReference type="EMBL" id="KV878679">
    <property type="protein sequence ID" value="OJJ77401.1"/>
    <property type="molecule type" value="Genomic_DNA"/>
</dbReference>
<evidence type="ECO:0000256" key="1">
    <source>
        <dbReference type="SAM" id="MobiDB-lite"/>
    </source>
</evidence>